<dbReference type="Gene3D" id="3.40.430.10">
    <property type="entry name" value="Dihydrofolate Reductase, subunit A"/>
    <property type="match status" value="1"/>
</dbReference>
<feature type="domain" description="Bacterial bifunctional deaminase-reductase C-terminal" evidence="1">
    <location>
        <begin position="9"/>
        <end position="172"/>
    </location>
</feature>
<evidence type="ECO:0000313" key="3">
    <source>
        <dbReference type="Proteomes" id="UP000250222"/>
    </source>
</evidence>
<gene>
    <name evidence="2" type="ORF">SAMN05216184_101333</name>
</gene>
<sequence length="185" mass="20371">MGQLLYVPICSLDGFISDPDGDHDWAEPSPDVFEFLNAFQERIGTELYGRRTYEVMSVWETDPALAGADGHAGDFAQWWQRVDKVVYSTTLTEVATSHTRLEPRFDAQAVRRLKAESAGDLSVFGPTLAAHAFAAGLVDELHLVLSPLTIGGGLRALPSQRLQLSLLEDRRFADGTVYLRYAVGS</sequence>
<dbReference type="EMBL" id="UETB01000001">
    <property type="protein sequence ID" value="SSA36671.1"/>
    <property type="molecule type" value="Genomic_DNA"/>
</dbReference>
<protein>
    <submittedName>
        <fullName evidence="2">Dihydrofolate reductase</fullName>
    </submittedName>
</protein>
<dbReference type="AlphaFoldDB" id="A0A2Y8ZWF6"/>
<reference evidence="2 3" key="1">
    <citation type="submission" date="2016-10" db="EMBL/GenBank/DDBJ databases">
        <authorList>
            <person name="Cai Z."/>
        </authorList>
    </citation>
    <scope>NUCLEOTIDE SEQUENCE [LARGE SCALE GENOMIC DNA]</scope>
    <source>
        <strain evidence="2 3">CGMCC 1.10826</strain>
    </source>
</reference>
<dbReference type="InterPro" id="IPR024072">
    <property type="entry name" value="DHFR-like_dom_sf"/>
</dbReference>
<dbReference type="PANTHER" id="PTHR38011:SF11">
    <property type="entry name" value="2,5-DIAMINO-6-RIBOSYLAMINO-4(3H)-PYRIMIDINONE 5'-PHOSPHATE REDUCTASE"/>
    <property type="match status" value="1"/>
</dbReference>
<dbReference type="InterPro" id="IPR002734">
    <property type="entry name" value="RibDG_C"/>
</dbReference>
<dbReference type="GO" id="GO:0008703">
    <property type="term" value="F:5-amino-6-(5-phosphoribosylamino)uracil reductase activity"/>
    <property type="evidence" value="ECO:0007669"/>
    <property type="project" value="InterPro"/>
</dbReference>
<dbReference type="OrthoDB" id="7949219at2"/>
<dbReference type="RefSeq" id="WP_110850834.1">
    <property type="nucleotide sequence ID" value="NZ_QKLZ01000001.1"/>
</dbReference>
<name>A0A2Y8ZWF6_9MICO</name>
<organism evidence="2 3">
    <name type="scientific">Georgenia satyanarayanai</name>
    <dbReference type="NCBI Taxonomy" id="860221"/>
    <lineage>
        <taxon>Bacteria</taxon>
        <taxon>Bacillati</taxon>
        <taxon>Actinomycetota</taxon>
        <taxon>Actinomycetes</taxon>
        <taxon>Micrococcales</taxon>
        <taxon>Bogoriellaceae</taxon>
        <taxon>Georgenia</taxon>
    </lineage>
</organism>
<dbReference type="Proteomes" id="UP000250222">
    <property type="component" value="Unassembled WGS sequence"/>
</dbReference>
<proteinExistence type="predicted"/>
<accession>A0A2Y8ZWF6</accession>
<dbReference type="SUPFAM" id="SSF53597">
    <property type="entry name" value="Dihydrofolate reductase-like"/>
    <property type="match status" value="1"/>
</dbReference>
<keyword evidence="3" id="KW-1185">Reference proteome</keyword>
<dbReference type="PANTHER" id="PTHR38011">
    <property type="entry name" value="DIHYDROFOLATE REDUCTASE FAMILY PROTEIN (AFU_ORTHOLOGUE AFUA_8G06820)"/>
    <property type="match status" value="1"/>
</dbReference>
<dbReference type="InterPro" id="IPR050765">
    <property type="entry name" value="Riboflavin_Biosynth_HTPR"/>
</dbReference>
<evidence type="ECO:0000259" key="1">
    <source>
        <dbReference type="Pfam" id="PF01872"/>
    </source>
</evidence>
<dbReference type="GO" id="GO:0009231">
    <property type="term" value="P:riboflavin biosynthetic process"/>
    <property type="evidence" value="ECO:0007669"/>
    <property type="project" value="InterPro"/>
</dbReference>
<evidence type="ECO:0000313" key="2">
    <source>
        <dbReference type="EMBL" id="SSA36671.1"/>
    </source>
</evidence>
<dbReference type="Pfam" id="PF01872">
    <property type="entry name" value="RibD_C"/>
    <property type="match status" value="1"/>
</dbReference>